<dbReference type="InterPro" id="IPR004590">
    <property type="entry name" value="ssDNA_annealing_RecT"/>
</dbReference>
<dbReference type="Proteomes" id="UP001596171">
    <property type="component" value="Unassembled WGS sequence"/>
</dbReference>
<evidence type="ECO:0000256" key="1">
    <source>
        <dbReference type="SAM" id="MobiDB-lite"/>
    </source>
</evidence>
<feature type="compositionally biased region" description="Basic and acidic residues" evidence="1">
    <location>
        <begin position="283"/>
        <end position="297"/>
    </location>
</feature>
<evidence type="ECO:0000313" key="2">
    <source>
        <dbReference type="EMBL" id="MFC6202596.1"/>
    </source>
</evidence>
<keyword evidence="3" id="KW-1185">Reference proteome</keyword>
<dbReference type="RefSeq" id="WP_137616555.1">
    <property type="nucleotide sequence ID" value="NZ_BJDI01000010.1"/>
</dbReference>
<dbReference type="Pfam" id="PF03837">
    <property type="entry name" value="RecT"/>
    <property type="match status" value="1"/>
</dbReference>
<dbReference type="NCBIfam" id="TIGR00616">
    <property type="entry name" value="rect"/>
    <property type="match status" value="1"/>
</dbReference>
<sequence>MATNNTLSKALNQQPQKVSAKNASIKVLLESPTIQAKFQNVLKDKSSGFVSSVLNVVNTNGYLADAQPMSIMTSAMVAATLDLPIDPNLGYAYIVPFNGKNKETNRWEKKAQLIIGYKGYIQLAQRSGQYRKLNVAPIPEGAFISWNPLAEELKYDFSKATSDKAVGYAGYFELLNGFTKTVYWTRDQVEAHRIANNKDKDKRALTGVWLNNYDAMATKTVLRSMLGRWGILSIEMQNAVSKDEQPQELTDDGQLVDDRLDITDDATNYDSPNDEADGGKSSTKSDKLDSELTKQEQQDIFDAVNGSKK</sequence>
<dbReference type="EMBL" id="JBHSSE010000024">
    <property type="protein sequence ID" value="MFC6202596.1"/>
    <property type="molecule type" value="Genomic_DNA"/>
</dbReference>
<proteinExistence type="predicted"/>
<organism evidence="2 3">
    <name type="scientific">Lactiplantibacillus nangangensis</name>
    <dbReference type="NCBI Taxonomy" id="2559917"/>
    <lineage>
        <taxon>Bacteria</taxon>
        <taxon>Bacillati</taxon>
        <taxon>Bacillota</taxon>
        <taxon>Bacilli</taxon>
        <taxon>Lactobacillales</taxon>
        <taxon>Lactobacillaceae</taxon>
        <taxon>Lactiplantibacillus</taxon>
    </lineage>
</organism>
<dbReference type="InterPro" id="IPR018330">
    <property type="entry name" value="RecT_fam"/>
</dbReference>
<feature type="region of interest" description="Disordered" evidence="1">
    <location>
        <begin position="240"/>
        <end position="309"/>
    </location>
</feature>
<protein>
    <submittedName>
        <fullName evidence="2">Recombinase RecT</fullName>
    </submittedName>
</protein>
<name>A0ABW1SMW6_9LACO</name>
<reference evidence="3" key="1">
    <citation type="journal article" date="2019" name="Int. J. Syst. Evol. Microbiol.">
        <title>The Global Catalogue of Microorganisms (GCM) 10K type strain sequencing project: providing services to taxonomists for standard genome sequencing and annotation.</title>
        <authorList>
            <consortium name="The Broad Institute Genomics Platform"/>
            <consortium name="The Broad Institute Genome Sequencing Center for Infectious Disease"/>
            <person name="Wu L."/>
            <person name="Ma J."/>
        </authorList>
    </citation>
    <scope>NUCLEOTIDE SEQUENCE [LARGE SCALE GENOMIC DNA]</scope>
    <source>
        <strain evidence="3">CCM 8930</strain>
    </source>
</reference>
<accession>A0ABW1SMW6</accession>
<comment type="caution">
    <text evidence="2">The sequence shown here is derived from an EMBL/GenBank/DDBJ whole genome shotgun (WGS) entry which is preliminary data.</text>
</comment>
<evidence type="ECO:0000313" key="3">
    <source>
        <dbReference type="Proteomes" id="UP001596171"/>
    </source>
</evidence>
<gene>
    <name evidence="2" type="ORF">ACFP1L_12055</name>
</gene>